<gene>
    <name evidence="1" type="ORF">MCBB_0714</name>
</gene>
<evidence type="ECO:0000313" key="1">
    <source>
        <dbReference type="EMBL" id="SCG85287.1"/>
    </source>
</evidence>
<evidence type="ECO:0000313" key="2">
    <source>
        <dbReference type="Proteomes" id="UP000094707"/>
    </source>
</evidence>
<organism evidence="1 2">
    <name type="scientific">Methanobacterium congolense</name>
    <dbReference type="NCBI Taxonomy" id="118062"/>
    <lineage>
        <taxon>Archaea</taxon>
        <taxon>Methanobacteriati</taxon>
        <taxon>Methanobacteriota</taxon>
        <taxon>Methanomada group</taxon>
        <taxon>Methanobacteria</taxon>
        <taxon>Methanobacteriales</taxon>
        <taxon>Methanobacteriaceae</taxon>
        <taxon>Methanobacterium</taxon>
    </lineage>
</organism>
<dbReference type="Proteomes" id="UP000094707">
    <property type="component" value="Chromosome I"/>
</dbReference>
<reference evidence="1 2" key="1">
    <citation type="submission" date="2016-08" db="EMBL/GenBank/DDBJ databases">
        <authorList>
            <person name="Seilhamer J.J."/>
        </authorList>
    </citation>
    <scope>NUCLEOTIDE SEQUENCE [LARGE SCALE GENOMIC DNA]</scope>
    <source>
        <strain evidence="1">Buetzberg</strain>
    </source>
</reference>
<dbReference type="EMBL" id="LT607756">
    <property type="protein sequence ID" value="SCG85287.1"/>
    <property type="molecule type" value="Genomic_DNA"/>
</dbReference>
<dbReference type="AlphaFoldDB" id="A0A1D3L121"/>
<sequence length="64" mass="7496">MVKQKFCPQCGSKKIKWIDPNMSFWQCQKCGYRGSGVIEDGDLDKKVKEAKKMEKLQKKLMRGR</sequence>
<accession>A0A1D3L121</accession>
<dbReference type="KEGG" id="mcub:MCBB_0714"/>
<protein>
    <submittedName>
        <fullName evidence="1">Uncharacterized protein</fullName>
    </submittedName>
</protein>
<dbReference type="RefSeq" id="WP_071906472.1">
    <property type="nucleotide sequence ID" value="NZ_LT607756.1"/>
</dbReference>
<dbReference type="GeneID" id="30411568"/>
<dbReference type="STRING" id="118062.MCBB_0714"/>
<keyword evidence="2" id="KW-1185">Reference proteome</keyword>
<proteinExistence type="predicted"/>
<name>A0A1D3L121_9EURY</name>